<dbReference type="Proteomes" id="UP000221024">
    <property type="component" value="Unassembled WGS sequence"/>
</dbReference>
<reference evidence="2 3" key="1">
    <citation type="submission" date="2017-10" db="EMBL/GenBank/DDBJ databases">
        <title>Draft genome of Longimonas halophila.</title>
        <authorList>
            <person name="Goh K.M."/>
            <person name="Shamsir M.S."/>
            <person name="Lim S.W."/>
        </authorList>
    </citation>
    <scope>NUCLEOTIDE SEQUENCE [LARGE SCALE GENOMIC DNA]</scope>
    <source>
        <strain evidence="2 3">KCTC 42399</strain>
    </source>
</reference>
<dbReference type="Gene3D" id="3.90.1570.10">
    <property type="entry name" value="tt1808, chain A"/>
    <property type="match status" value="1"/>
</dbReference>
<dbReference type="GO" id="GO:0004519">
    <property type="term" value="F:endonuclease activity"/>
    <property type="evidence" value="ECO:0007669"/>
    <property type="project" value="UniProtKB-KW"/>
</dbReference>
<comment type="caution">
    <text evidence="2">The sequence shown here is derived from an EMBL/GenBank/DDBJ whole genome shotgun (WGS) entry which is preliminary data.</text>
</comment>
<dbReference type="InterPro" id="IPR011335">
    <property type="entry name" value="Restrct_endonuc-II-like"/>
</dbReference>
<keyword evidence="2" id="KW-0378">Hydrolase</keyword>
<dbReference type="SUPFAM" id="SSF52980">
    <property type="entry name" value="Restriction endonuclease-like"/>
    <property type="match status" value="1"/>
</dbReference>
<evidence type="ECO:0000259" key="1">
    <source>
        <dbReference type="Pfam" id="PF05685"/>
    </source>
</evidence>
<sequence length="192" mass="21051">MPSSQTLDVATLPIPEKERYTYADYAELPESAPYELIAGSLVMAPLPTFQHQQVSLRLSTALFRYVEAHGSGTVVAAPMDVMLAEDTTVQPDLVYISSAQREIIGEQRIEGAPDLIAEILSPSTAHRDVGIKKRLYEQYGVREYWTLDPESQAVEVHTNTDAGFTQHARVVKAGAVASTVINGFEVDVANLF</sequence>
<dbReference type="PANTHER" id="PTHR34107">
    <property type="entry name" value="SLL0198 PROTEIN-RELATED"/>
    <property type="match status" value="1"/>
</dbReference>
<dbReference type="EMBL" id="PDEP01000010">
    <property type="protein sequence ID" value="PEN06002.1"/>
    <property type="molecule type" value="Genomic_DNA"/>
</dbReference>
<dbReference type="CDD" id="cd06260">
    <property type="entry name" value="DUF820-like"/>
    <property type="match status" value="1"/>
</dbReference>
<dbReference type="RefSeq" id="WP_098062691.1">
    <property type="nucleotide sequence ID" value="NZ_PDEP01000010.1"/>
</dbReference>
<keyword evidence="3" id="KW-1185">Reference proteome</keyword>
<accession>A0A2H3P3K1</accession>
<keyword evidence="2" id="KW-0255">Endonuclease</keyword>
<organism evidence="2 3">
    <name type="scientific">Longimonas halophila</name>
    <dbReference type="NCBI Taxonomy" id="1469170"/>
    <lineage>
        <taxon>Bacteria</taxon>
        <taxon>Pseudomonadati</taxon>
        <taxon>Rhodothermota</taxon>
        <taxon>Rhodothermia</taxon>
        <taxon>Rhodothermales</taxon>
        <taxon>Salisaetaceae</taxon>
        <taxon>Longimonas</taxon>
    </lineage>
</organism>
<evidence type="ECO:0000313" key="3">
    <source>
        <dbReference type="Proteomes" id="UP000221024"/>
    </source>
</evidence>
<gene>
    <name evidence="2" type="ORF">CRI93_11005</name>
</gene>
<dbReference type="PANTHER" id="PTHR34107:SF4">
    <property type="entry name" value="SLL1222 PROTEIN"/>
    <property type="match status" value="1"/>
</dbReference>
<name>A0A2H3P3K1_9BACT</name>
<dbReference type="InterPro" id="IPR008538">
    <property type="entry name" value="Uma2"/>
</dbReference>
<feature type="domain" description="Putative restriction endonuclease" evidence="1">
    <location>
        <begin position="23"/>
        <end position="188"/>
    </location>
</feature>
<dbReference type="OrthoDB" id="9808428at2"/>
<protein>
    <submittedName>
        <fullName evidence="2">Restriction endonuclease</fullName>
    </submittedName>
</protein>
<dbReference type="Pfam" id="PF05685">
    <property type="entry name" value="Uma2"/>
    <property type="match status" value="1"/>
</dbReference>
<dbReference type="AlphaFoldDB" id="A0A2H3P3K1"/>
<evidence type="ECO:0000313" key="2">
    <source>
        <dbReference type="EMBL" id="PEN06002.1"/>
    </source>
</evidence>
<proteinExistence type="predicted"/>
<keyword evidence="2" id="KW-0540">Nuclease</keyword>
<dbReference type="InterPro" id="IPR012296">
    <property type="entry name" value="Nuclease_put_TT1808"/>
</dbReference>